<feature type="domain" description="IclR-ED" evidence="5">
    <location>
        <begin position="84"/>
        <end position="253"/>
    </location>
</feature>
<dbReference type="InterPro" id="IPR036388">
    <property type="entry name" value="WH-like_DNA-bd_sf"/>
</dbReference>
<evidence type="ECO:0000313" key="6">
    <source>
        <dbReference type="EMBL" id="MEX0428865.1"/>
    </source>
</evidence>
<dbReference type="RefSeq" id="WP_367994835.1">
    <property type="nucleotide sequence ID" value="NZ_JBFPJR010000028.1"/>
</dbReference>
<evidence type="ECO:0000313" key="7">
    <source>
        <dbReference type="Proteomes" id="UP001556631"/>
    </source>
</evidence>
<dbReference type="InterPro" id="IPR014757">
    <property type="entry name" value="Tscrpt_reg_IclR_C"/>
</dbReference>
<feature type="domain" description="HTH iclR-type" evidence="4">
    <location>
        <begin position="22"/>
        <end position="90"/>
    </location>
</feature>
<dbReference type="EMBL" id="JBFPJR010000028">
    <property type="protein sequence ID" value="MEX0428865.1"/>
    <property type="molecule type" value="Genomic_DNA"/>
</dbReference>
<dbReference type="Gene3D" id="3.30.450.40">
    <property type="match status" value="1"/>
</dbReference>
<dbReference type="SUPFAM" id="SSF46785">
    <property type="entry name" value="Winged helix' DNA-binding domain"/>
    <property type="match status" value="1"/>
</dbReference>
<organism evidence="6 7">
    <name type="scientific">Nocardioides eburneus</name>
    <dbReference type="NCBI Taxonomy" id="3231482"/>
    <lineage>
        <taxon>Bacteria</taxon>
        <taxon>Bacillati</taxon>
        <taxon>Actinomycetota</taxon>
        <taxon>Actinomycetes</taxon>
        <taxon>Propionibacteriales</taxon>
        <taxon>Nocardioidaceae</taxon>
        <taxon>Nocardioides</taxon>
    </lineage>
</organism>
<dbReference type="Proteomes" id="UP001556631">
    <property type="component" value="Unassembled WGS sequence"/>
</dbReference>
<accession>A0ABV3T251</accession>
<comment type="caution">
    <text evidence="6">The sequence shown here is derived from an EMBL/GenBank/DDBJ whole genome shotgun (WGS) entry which is preliminary data.</text>
</comment>
<keyword evidence="1" id="KW-0805">Transcription regulation</keyword>
<dbReference type="PROSITE" id="PS51078">
    <property type="entry name" value="ICLR_ED"/>
    <property type="match status" value="1"/>
</dbReference>
<dbReference type="Pfam" id="PF01614">
    <property type="entry name" value="IclR_C"/>
    <property type="match status" value="1"/>
</dbReference>
<dbReference type="InterPro" id="IPR036390">
    <property type="entry name" value="WH_DNA-bd_sf"/>
</dbReference>
<keyword evidence="7" id="KW-1185">Reference proteome</keyword>
<dbReference type="Gene3D" id="1.10.10.10">
    <property type="entry name" value="Winged helix-like DNA-binding domain superfamily/Winged helix DNA-binding domain"/>
    <property type="match status" value="1"/>
</dbReference>
<protein>
    <submittedName>
        <fullName evidence="6">IclR family transcriptional regulator</fullName>
    </submittedName>
</protein>
<dbReference type="PROSITE" id="PS51077">
    <property type="entry name" value="HTH_ICLR"/>
    <property type="match status" value="1"/>
</dbReference>
<dbReference type="SUPFAM" id="SSF55781">
    <property type="entry name" value="GAF domain-like"/>
    <property type="match status" value="1"/>
</dbReference>
<evidence type="ECO:0000256" key="1">
    <source>
        <dbReference type="ARBA" id="ARBA00023015"/>
    </source>
</evidence>
<evidence type="ECO:0000259" key="4">
    <source>
        <dbReference type="PROSITE" id="PS51077"/>
    </source>
</evidence>
<evidence type="ECO:0000256" key="3">
    <source>
        <dbReference type="ARBA" id="ARBA00023163"/>
    </source>
</evidence>
<name>A0ABV3T251_9ACTN</name>
<dbReference type="InterPro" id="IPR050707">
    <property type="entry name" value="HTH_MetabolicPath_Reg"/>
</dbReference>
<dbReference type="InterPro" id="IPR005471">
    <property type="entry name" value="Tscrpt_reg_IclR_N"/>
</dbReference>
<gene>
    <name evidence="6" type="ORF">AB3X52_14655</name>
</gene>
<keyword evidence="2" id="KW-0238">DNA-binding</keyword>
<keyword evidence="3" id="KW-0804">Transcription</keyword>
<evidence type="ECO:0000256" key="2">
    <source>
        <dbReference type="ARBA" id="ARBA00023125"/>
    </source>
</evidence>
<dbReference type="PANTHER" id="PTHR30136:SF24">
    <property type="entry name" value="HTH-TYPE TRANSCRIPTIONAL REPRESSOR ALLR"/>
    <property type="match status" value="1"/>
</dbReference>
<dbReference type="InterPro" id="IPR029016">
    <property type="entry name" value="GAF-like_dom_sf"/>
</dbReference>
<proteinExistence type="predicted"/>
<dbReference type="SMART" id="SM00346">
    <property type="entry name" value="HTH_ICLR"/>
    <property type="match status" value="1"/>
</dbReference>
<evidence type="ECO:0000259" key="5">
    <source>
        <dbReference type="PROSITE" id="PS51078"/>
    </source>
</evidence>
<dbReference type="Pfam" id="PF09339">
    <property type="entry name" value="HTH_IclR"/>
    <property type="match status" value="1"/>
</dbReference>
<dbReference type="PANTHER" id="PTHR30136">
    <property type="entry name" value="HELIX-TURN-HELIX TRANSCRIPTIONAL REGULATOR, ICLR FAMILY"/>
    <property type="match status" value="1"/>
</dbReference>
<reference evidence="6 7" key="1">
    <citation type="submission" date="2024-07" db="EMBL/GenBank/DDBJ databases">
        <authorList>
            <person name="Lee S."/>
            <person name="Kang M."/>
        </authorList>
    </citation>
    <scope>NUCLEOTIDE SEQUENCE [LARGE SCALE GENOMIC DNA]</scope>
    <source>
        <strain evidence="6 7">DS6</strain>
    </source>
</reference>
<sequence>MSVLASGTPMCDRPETAEPVPKSALGRAHRLFSCFHYDETRLTLSELSRRSGLPLSTTHRMVTEMVRLGMLDRDRDDRLCIGVNLWRLGLLAGTYGIQRVALPYMQDLYATTGLPIHLAIPQGEQTTVVESLRPLEQRLERPRIGQHDPMHVVGNGMAILAFSDPPLQQRYLARLACTEAEDVRRELARTRTIGYSVSTRRTGPSIAIGAPVLDRGGRPLAAISIIVPPGSAVTPYGHLMRDTAHAVQRMAWDQALV</sequence>